<proteinExistence type="predicted"/>
<dbReference type="SUPFAM" id="SSF88659">
    <property type="entry name" value="Sigma3 and sigma4 domains of RNA polymerase sigma factors"/>
    <property type="match status" value="1"/>
</dbReference>
<keyword evidence="2" id="KW-0731">Sigma factor</keyword>
<keyword evidence="7" id="KW-1185">Reference proteome</keyword>
<keyword evidence="4" id="KW-0804">Transcription</keyword>
<feature type="domain" description="RNA polymerase sigma-70 region 4" evidence="5">
    <location>
        <begin position="113"/>
        <end position="162"/>
    </location>
</feature>
<evidence type="ECO:0000256" key="3">
    <source>
        <dbReference type="ARBA" id="ARBA00023125"/>
    </source>
</evidence>
<dbReference type="EMBL" id="JBHSZV010000017">
    <property type="protein sequence ID" value="MFC7061723.1"/>
    <property type="molecule type" value="Genomic_DNA"/>
</dbReference>
<dbReference type="NCBIfam" id="TIGR02937">
    <property type="entry name" value="sigma70-ECF"/>
    <property type="match status" value="1"/>
</dbReference>
<dbReference type="RefSeq" id="WP_204710911.1">
    <property type="nucleotide sequence ID" value="NZ_JBHSZV010000017.1"/>
</dbReference>
<gene>
    <name evidence="6" type="ORF">ACFQIC_07615</name>
</gene>
<evidence type="ECO:0000313" key="7">
    <source>
        <dbReference type="Proteomes" id="UP001596410"/>
    </source>
</evidence>
<accession>A0ABW2EHU7</accession>
<name>A0ABW2EHU7_9BACI</name>
<evidence type="ECO:0000256" key="2">
    <source>
        <dbReference type="ARBA" id="ARBA00023082"/>
    </source>
</evidence>
<comment type="caution">
    <text evidence="6">The sequence shown here is derived from an EMBL/GenBank/DDBJ whole genome shotgun (WGS) entry which is preliminary data.</text>
</comment>
<dbReference type="InterPro" id="IPR013324">
    <property type="entry name" value="RNA_pol_sigma_r3/r4-like"/>
</dbReference>
<dbReference type="Pfam" id="PF04545">
    <property type="entry name" value="Sigma70_r4"/>
    <property type="match status" value="1"/>
</dbReference>
<dbReference type="PANTHER" id="PTHR30385">
    <property type="entry name" value="SIGMA FACTOR F FLAGELLAR"/>
    <property type="match status" value="1"/>
</dbReference>
<dbReference type="InterPro" id="IPR007630">
    <property type="entry name" value="RNA_pol_sigma70_r4"/>
</dbReference>
<dbReference type="InterPro" id="IPR014284">
    <property type="entry name" value="RNA_pol_sigma-70_dom"/>
</dbReference>
<sequence>MTKQIQKPLYSFLQNPMHQHAVQTAIQSPSLRNQSYVNQLFYQYQIEARFVSYVNTTLWRAAKDFHKKRRNWTGQHMWEIETIAITDHSADIVTRLTKTNLLASLENPELHQALQQLSERQQMILYEYAVELSTFKEIAEKLDVSQQSVSKVYQRVVIRLRHALKGGE</sequence>
<evidence type="ECO:0000313" key="6">
    <source>
        <dbReference type="EMBL" id="MFC7061723.1"/>
    </source>
</evidence>
<dbReference type="Gene3D" id="1.20.140.160">
    <property type="match status" value="1"/>
</dbReference>
<keyword evidence="1" id="KW-0805">Transcription regulation</keyword>
<keyword evidence="3" id="KW-0238">DNA-binding</keyword>
<protein>
    <submittedName>
        <fullName evidence="6">Sigma-70 family RNA polymerase sigma factor</fullName>
    </submittedName>
</protein>
<reference evidence="7" key="1">
    <citation type="journal article" date="2019" name="Int. J. Syst. Evol. Microbiol.">
        <title>The Global Catalogue of Microorganisms (GCM) 10K type strain sequencing project: providing services to taxonomists for standard genome sequencing and annotation.</title>
        <authorList>
            <consortium name="The Broad Institute Genomics Platform"/>
            <consortium name="The Broad Institute Genome Sequencing Center for Infectious Disease"/>
            <person name="Wu L."/>
            <person name="Ma J."/>
        </authorList>
    </citation>
    <scope>NUCLEOTIDE SEQUENCE [LARGE SCALE GENOMIC DNA]</scope>
    <source>
        <strain evidence="7">CGMCC 4.1621</strain>
    </source>
</reference>
<dbReference type="Proteomes" id="UP001596410">
    <property type="component" value="Unassembled WGS sequence"/>
</dbReference>
<organism evidence="6 7">
    <name type="scientific">Halobacillus seohaensis</name>
    <dbReference type="NCBI Taxonomy" id="447421"/>
    <lineage>
        <taxon>Bacteria</taxon>
        <taxon>Bacillati</taxon>
        <taxon>Bacillota</taxon>
        <taxon>Bacilli</taxon>
        <taxon>Bacillales</taxon>
        <taxon>Bacillaceae</taxon>
        <taxon>Halobacillus</taxon>
    </lineage>
</organism>
<evidence type="ECO:0000256" key="4">
    <source>
        <dbReference type="ARBA" id="ARBA00023163"/>
    </source>
</evidence>
<evidence type="ECO:0000256" key="1">
    <source>
        <dbReference type="ARBA" id="ARBA00023015"/>
    </source>
</evidence>
<evidence type="ECO:0000259" key="5">
    <source>
        <dbReference type="Pfam" id="PF04545"/>
    </source>
</evidence>